<sequence length="273" mass="30863">MPFINLPDDSELFYRTEGQGEPVVFISGLNGKASFWDEQLAFFSRYFQVIAFDQRGSGRSSNKAQSCETLERLTNDAVTLMDWLGIEAAHIIGHSLGGVIAQSLTSRYPERIKSVVLSATWVKPDDRLKRIFQARQSFLKTSGGQAFLRYNPMYLYPYWWIQSHPQLLSNPESPDPSQVKLCLERMGIIMEADNLENAASIRCPALVLSAQDDLLIPPAMGDEAAHSLQHSHRHVFTKGGHYYPVVMAKAFNQVVMDFLNNLNNLCPMQRLNH</sequence>
<accession>A0ABT3MPS8</accession>
<protein>
    <submittedName>
        <fullName evidence="2">Alpha/beta hydrolase</fullName>
    </submittedName>
</protein>
<keyword evidence="3" id="KW-1185">Reference proteome</keyword>
<evidence type="ECO:0000259" key="1">
    <source>
        <dbReference type="Pfam" id="PF00561"/>
    </source>
</evidence>
<dbReference type="EMBL" id="JAPFCC010000001">
    <property type="protein sequence ID" value="MCW7551113.1"/>
    <property type="molecule type" value="Genomic_DNA"/>
</dbReference>
<gene>
    <name evidence="2" type="ORF">NX722_00255</name>
</gene>
<dbReference type="GO" id="GO:0016787">
    <property type="term" value="F:hydrolase activity"/>
    <property type="evidence" value="ECO:0007669"/>
    <property type="project" value="UniProtKB-KW"/>
</dbReference>
<organism evidence="2 3">
    <name type="scientific">Endozoicomonas gorgoniicola</name>
    <dbReference type="NCBI Taxonomy" id="1234144"/>
    <lineage>
        <taxon>Bacteria</taxon>
        <taxon>Pseudomonadati</taxon>
        <taxon>Pseudomonadota</taxon>
        <taxon>Gammaproteobacteria</taxon>
        <taxon>Oceanospirillales</taxon>
        <taxon>Endozoicomonadaceae</taxon>
        <taxon>Endozoicomonas</taxon>
    </lineage>
</organism>
<name>A0ABT3MPS8_9GAMM</name>
<dbReference type="PANTHER" id="PTHR43433:SF5">
    <property type="entry name" value="AB HYDROLASE-1 DOMAIN-CONTAINING PROTEIN"/>
    <property type="match status" value="1"/>
</dbReference>
<dbReference type="InterPro" id="IPR029058">
    <property type="entry name" value="AB_hydrolase_fold"/>
</dbReference>
<dbReference type="PANTHER" id="PTHR43433">
    <property type="entry name" value="HYDROLASE, ALPHA/BETA FOLD FAMILY PROTEIN"/>
    <property type="match status" value="1"/>
</dbReference>
<feature type="domain" description="AB hydrolase-1" evidence="1">
    <location>
        <begin position="22"/>
        <end position="132"/>
    </location>
</feature>
<comment type="caution">
    <text evidence="2">The sequence shown here is derived from an EMBL/GenBank/DDBJ whole genome shotgun (WGS) entry which is preliminary data.</text>
</comment>
<dbReference type="PRINTS" id="PR00111">
    <property type="entry name" value="ABHYDROLASE"/>
</dbReference>
<dbReference type="SUPFAM" id="SSF53474">
    <property type="entry name" value="alpha/beta-Hydrolases"/>
    <property type="match status" value="1"/>
</dbReference>
<evidence type="ECO:0000313" key="2">
    <source>
        <dbReference type="EMBL" id="MCW7551113.1"/>
    </source>
</evidence>
<keyword evidence="2" id="KW-0378">Hydrolase</keyword>
<proteinExistence type="predicted"/>
<reference evidence="2 3" key="1">
    <citation type="submission" date="2022-10" db="EMBL/GenBank/DDBJ databases">
        <title>High-quality genome sequences of two octocoral-associated bacteria, Endozoicomonas euniceicola EF212 and Endozoicomonas gorgoniicola PS125.</title>
        <authorList>
            <person name="Chiou Y.-J."/>
            <person name="Chen Y.-H."/>
        </authorList>
    </citation>
    <scope>NUCLEOTIDE SEQUENCE [LARGE SCALE GENOMIC DNA]</scope>
    <source>
        <strain evidence="2 3">PS125</strain>
    </source>
</reference>
<dbReference type="RefSeq" id="WP_262566185.1">
    <property type="nucleotide sequence ID" value="NZ_JAPFCC010000001.1"/>
</dbReference>
<dbReference type="Proteomes" id="UP001209854">
    <property type="component" value="Unassembled WGS sequence"/>
</dbReference>
<evidence type="ECO:0000313" key="3">
    <source>
        <dbReference type="Proteomes" id="UP001209854"/>
    </source>
</evidence>
<dbReference type="Gene3D" id="3.40.50.1820">
    <property type="entry name" value="alpha/beta hydrolase"/>
    <property type="match status" value="1"/>
</dbReference>
<dbReference type="Pfam" id="PF00561">
    <property type="entry name" value="Abhydrolase_1"/>
    <property type="match status" value="1"/>
</dbReference>
<dbReference type="InterPro" id="IPR000073">
    <property type="entry name" value="AB_hydrolase_1"/>
</dbReference>
<dbReference type="InterPro" id="IPR050471">
    <property type="entry name" value="AB_hydrolase"/>
</dbReference>